<dbReference type="InterPro" id="IPR003959">
    <property type="entry name" value="ATPase_AAA_core"/>
</dbReference>
<evidence type="ECO:0000259" key="5">
    <source>
        <dbReference type="SMART" id="SM00382"/>
    </source>
</evidence>
<dbReference type="RefSeq" id="WP_245760729.1">
    <property type="nucleotide sequence ID" value="NZ_FPCG01000008.1"/>
</dbReference>
<dbReference type="EMBL" id="FPCG01000008">
    <property type="protein sequence ID" value="SFV23615.1"/>
    <property type="molecule type" value="Genomic_DNA"/>
</dbReference>
<dbReference type="SUPFAM" id="SSF52540">
    <property type="entry name" value="P-loop containing nucleoside triphosphate hydrolases"/>
    <property type="match status" value="1"/>
</dbReference>
<sequence length="538" mass="57193">MDASHQDNAGGGPAPSGAEFSGLDRELMLQVARYLEHANQLAGAAEGRRRRTPLGQVVSDHLGVDAETVPVTQDSFPEHRLADADIALNKLAEDSGGTLIGVQGSDRVHHAFSDLVSSPHHPFEPGPVDYSSRPTGPDSTRQVVTFGIWLLAVDGVPSAVLLRGARPESGRMAAELEVLSPSAGASTALLQRVRALMTEHSVLRGQVLSFAMSDYGATAGATLLPRPEISRDDVVLPTGVMDQITAHVVGIGEQRQALRAAGQHLKRGVLLYGPPGTGKTLTVRHLVSVTPGVTVVLLTGSTIQLVTEAASLARALQPSIVVLEDVDLVAMERGHSPQPLLFEVLDALDGLDGDADVTFLMTTNRVEVLERALVQRPGRVDLAVEIPLPARAERRRLVELYAGELPFSADALDAVAGQSEGTTGTFAKELVRRAVLRAALRDGADPVPTDEDLKSALDELNSAQHTLTRRLLSGSPEPDDAHDDITQYGGGYDFGFVAGGPMPRDMPYSSTVSFVGDDSSQEQWSDQADEGWNDDSRA</sequence>
<evidence type="ECO:0000256" key="1">
    <source>
        <dbReference type="ARBA" id="ARBA00006914"/>
    </source>
</evidence>
<keyword evidence="7" id="KW-1185">Reference proteome</keyword>
<dbReference type="GO" id="GO:0005524">
    <property type="term" value="F:ATP binding"/>
    <property type="evidence" value="ECO:0007669"/>
    <property type="project" value="UniProtKB-KW"/>
</dbReference>
<feature type="compositionally biased region" description="Acidic residues" evidence="4">
    <location>
        <begin position="527"/>
        <end position="538"/>
    </location>
</feature>
<protein>
    <submittedName>
        <fullName evidence="6">ATPase family associated with various cellular activities (AAA)</fullName>
    </submittedName>
</protein>
<keyword evidence="3" id="KW-0067">ATP-binding</keyword>
<dbReference type="InterPro" id="IPR050221">
    <property type="entry name" value="26S_Proteasome_ATPase"/>
</dbReference>
<dbReference type="InterPro" id="IPR003593">
    <property type="entry name" value="AAA+_ATPase"/>
</dbReference>
<dbReference type="PANTHER" id="PTHR23073">
    <property type="entry name" value="26S PROTEASOME REGULATORY SUBUNIT"/>
    <property type="match status" value="1"/>
</dbReference>
<feature type="region of interest" description="Disordered" evidence="4">
    <location>
        <begin position="1"/>
        <end position="20"/>
    </location>
</feature>
<evidence type="ECO:0000256" key="2">
    <source>
        <dbReference type="ARBA" id="ARBA00022741"/>
    </source>
</evidence>
<accession>A0A1I7MNW4</accession>
<dbReference type="STRING" id="574650.SAMN04487966_1081"/>
<comment type="similarity">
    <text evidence="1">Belongs to the AAA ATPase family.</text>
</comment>
<name>A0A1I7MNW4_9MICC</name>
<dbReference type="AlphaFoldDB" id="A0A1I7MNW4"/>
<reference evidence="6 7" key="1">
    <citation type="submission" date="2016-10" db="EMBL/GenBank/DDBJ databases">
        <authorList>
            <person name="de Groot N.N."/>
        </authorList>
    </citation>
    <scope>NUCLEOTIDE SEQUENCE [LARGE SCALE GENOMIC DNA]</scope>
    <source>
        <strain evidence="6 7">CGMCC 1.7054</strain>
    </source>
</reference>
<evidence type="ECO:0000313" key="7">
    <source>
        <dbReference type="Proteomes" id="UP000198881"/>
    </source>
</evidence>
<evidence type="ECO:0000256" key="4">
    <source>
        <dbReference type="SAM" id="MobiDB-lite"/>
    </source>
</evidence>
<evidence type="ECO:0000313" key="6">
    <source>
        <dbReference type="EMBL" id="SFV23615.1"/>
    </source>
</evidence>
<dbReference type="InterPro" id="IPR027417">
    <property type="entry name" value="P-loop_NTPase"/>
</dbReference>
<proteinExistence type="inferred from homology"/>
<dbReference type="SMART" id="SM00382">
    <property type="entry name" value="AAA"/>
    <property type="match status" value="1"/>
</dbReference>
<dbReference type="GO" id="GO:0016887">
    <property type="term" value="F:ATP hydrolysis activity"/>
    <property type="evidence" value="ECO:0007669"/>
    <property type="project" value="InterPro"/>
</dbReference>
<dbReference type="Proteomes" id="UP000198881">
    <property type="component" value="Unassembled WGS sequence"/>
</dbReference>
<feature type="region of interest" description="Disordered" evidence="4">
    <location>
        <begin position="505"/>
        <end position="538"/>
    </location>
</feature>
<dbReference type="Gene3D" id="1.10.8.60">
    <property type="match status" value="1"/>
</dbReference>
<evidence type="ECO:0000256" key="3">
    <source>
        <dbReference type="ARBA" id="ARBA00022840"/>
    </source>
</evidence>
<gene>
    <name evidence="6" type="ORF">SAMN04487966_1081</name>
</gene>
<dbReference type="Gene3D" id="3.40.50.300">
    <property type="entry name" value="P-loop containing nucleotide triphosphate hydrolases"/>
    <property type="match status" value="1"/>
</dbReference>
<dbReference type="Pfam" id="PF00004">
    <property type="entry name" value="AAA"/>
    <property type="match status" value="1"/>
</dbReference>
<organism evidence="6 7">
    <name type="scientific">Micrococcus terreus</name>
    <dbReference type="NCBI Taxonomy" id="574650"/>
    <lineage>
        <taxon>Bacteria</taxon>
        <taxon>Bacillati</taxon>
        <taxon>Actinomycetota</taxon>
        <taxon>Actinomycetes</taxon>
        <taxon>Micrococcales</taxon>
        <taxon>Micrococcaceae</taxon>
        <taxon>Micrococcus</taxon>
    </lineage>
</organism>
<keyword evidence="2" id="KW-0547">Nucleotide-binding</keyword>
<feature type="domain" description="AAA+ ATPase" evidence="5">
    <location>
        <begin position="265"/>
        <end position="390"/>
    </location>
</feature>
<dbReference type="CDD" id="cd19481">
    <property type="entry name" value="RecA-like_protease"/>
    <property type="match status" value="1"/>
</dbReference>